<dbReference type="PROSITE" id="PS50181">
    <property type="entry name" value="FBOX"/>
    <property type="match status" value="1"/>
</dbReference>
<dbReference type="SMART" id="SM00256">
    <property type="entry name" value="FBOX"/>
    <property type="match status" value="1"/>
</dbReference>
<proteinExistence type="predicted"/>
<reference evidence="2" key="1">
    <citation type="submission" date="2015-06" db="EMBL/GenBank/DDBJ databases">
        <authorList>
            <person name="Hoefler B.C."/>
            <person name="Straight P.D."/>
        </authorList>
    </citation>
    <scope>NUCLEOTIDE SEQUENCE</scope>
</reference>
<dbReference type="Gene3D" id="3.80.10.10">
    <property type="entry name" value="Ribonuclease Inhibitor"/>
    <property type="match status" value="1"/>
</dbReference>
<dbReference type="EMBL" id="GDHF01033584">
    <property type="protein sequence ID" value="JAI18730.1"/>
    <property type="molecule type" value="Transcribed_RNA"/>
</dbReference>
<evidence type="ECO:0000259" key="1">
    <source>
        <dbReference type="PROSITE" id="PS50181"/>
    </source>
</evidence>
<dbReference type="PANTHER" id="PTHR20933">
    <property type="entry name" value="F-BOX ONLY PROTEIN 33"/>
    <property type="match status" value="1"/>
</dbReference>
<organism evidence="2">
    <name type="scientific">Bactrocera latifrons</name>
    <name type="common">Malaysian fruit fly</name>
    <name type="synonym">Chaetodacus latifrons</name>
    <dbReference type="NCBI Taxonomy" id="174628"/>
    <lineage>
        <taxon>Eukaryota</taxon>
        <taxon>Metazoa</taxon>
        <taxon>Ecdysozoa</taxon>
        <taxon>Arthropoda</taxon>
        <taxon>Hexapoda</taxon>
        <taxon>Insecta</taxon>
        <taxon>Pterygota</taxon>
        <taxon>Neoptera</taxon>
        <taxon>Endopterygota</taxon>
        <taxon>Diptera</taxon>
        <taxon>Brachycera</taxon>
        <taxon>Muscomorpha</taxon>
        <taxon>Tephritoidea</taxon>
        <taxon>Tephritidae</taxon>
        <taxon>Bactrocera</taxon>
        <taxon>Bactrocera</taxon>
    </lineage>
</organism>
<feature type="domain" description="F-box" evidence="1">
    <location>
        <begin position="6"/>
        <end position="53"/>
    </location>
</feature>
<dbReference type="PANTHER" id="PTHR20933:SF3">
    <property type="entry name" value="F-BOX ONLY PROTEIN 33"/>
    <property type="match status" value="1"/>
</dbReference>
<dbReference type="OrthoDB" id="8757000at2759"/>
<protein>
    <submittedName>
        <fullName evidence="2">F-box only protein 33</fullName>
    </submittedName>
</protein>
<gene>
    <name evidence="2" type="primary">FBXO33_2</name>
    <name evidence="2" type="ORF">c1_g1_i1</name>
</gene>
<dbReference type="Pfam" id="PF12937">
    <property type="entry name" value="F-box-like"/>
    <property type="match status" value="1"/>
</dbReference>
<dbReference type="InterPro" id="IPR032675">
    <property type="entry name" value="LRR_dom_sf"/>
</dbReference>
<name>A0A0K8TXF6_BACLA</name>
<dbReference type="GO" id="GO:0031398">
    <property type="term" value="P:positive regulation of protein ubiquitination"/>
    <property type="evidence" value="ECO:0007669"/>
    <property type="project" value="TreeGrafter"/>
</dbReference>
<sequence length="463" mass="53776">MNRCVLPAWDQLPFVVLGKIYNYLEPQDRLNASQTCRLWRGVLFQKRLIFYTRKCIFRFFNNFKFTLQINNERQYTFFRQTLCNLATEVTINFDFMNVFHIEKVRKILYRIARCNNLRGLHFSTSNMGIIAPGIKNKEKLIDIEQCFIEPLKMFLNRKNYPCKILDLGAIEALTYYGFEILKSLGKPDALLQLTLASIKFDSCNYAIPTIEPSLLQKCSSLQALSLDYDCLNENLLHAMEILPLKKLLVCVHNVNRQHPGISNKSWARFGAAFPNIDLIVSLVYAFEAVEVLQVRILRRSMPITHLRVLFCDIMNAEALDWMSINNSSTLKSIQWIDSAYKHSNKNVMDLFIRSGQDPFVMMAWRCKNLEEIVIHGYVIDPHNIVGMSRLRGKSLKRLEISMIDQTPTEASMDSFIDEINTLLGHKWEPIPPNKLHPALGYMPVTDDVRDKYVFDLMRSDMGY</sequence>
<dbReference type="InterPro" id="IPR036047">
    <property type="entry name" value="F-box-like_dom_sf"/>
</dbReference>
<dbReference type="Gene3D" id="1.20.1280.50">
    <property type="match status" value="1"/>
</dbReference>
<dbReference type="SUPFAM" id="SSF52047">
    <property type="entry name" value="RNI-like"/>
    <property type="match status" value="1"/>
</dbReference>
<dbReference type="AlphaFoldDB" id="A0A0K8TXF6"/>
<dbReference type="InterPro" id="IPR001810">
    <property type="entry name" value="F-box_dom"/>
</dbReference>
<accession>A0A0K8TXF6</accession>
<evidence type="ECO:0000313" key="2">
    <source>
        <dbReference type="EMBL" id="JAI18730.1"/>
    </source>
</evidence>
<dbReference type="SUPFAM" id="SSF81383">
    <property type="entry name" value="F-box domain"/>
    <property type="match status" value="1"/>
</dbReference>